<reference evidence="1 2" key="1">
    <citation type="submission" date="2016-07" db="EMBL/GenBank/DDBJ databases">
        <title>Draft genome of the white-rot fungus Obba rivulosa 3A-2.</title>
        <authorList>
            <consortium name="DOE Joint Genome Institute"/>
            <person name="Miettinen O."/>
            <person name="Riley R."/>
            <person name="Acob R."/>
            <person name="Barry K."/>
            <person name="Cullen D."/>
            <person name="De Vries R."/>
            <person name="Hainaut M."/>
            <person name="Hatakka A."/>
            <person name="Henrissat B."/>
            <person name="Hilden K."/>
            <person name="Kuo R."/>
            <person name="Labutti K."/>
            <person name="Lipzen A."/>
            <person name="Makela M.R."/>
            <person name="Sandor L."/>
            <person name="Spatafora J.W."/>
            <person name="Grigoriev I.V."/>
            <person name="Hibbett D.S."/>
        </authorList>
    </citation>
    <scope>NUCLEOTIDE SEQUENCE [LARGE SCALE GENOMIC DNA]</scope>
    <source>
        <strain evidence="1 2">3A-2</strain>
    </source>
</reference>
<accession>A0A8E2DIJ3</accession>
<proteinExistence type="predicted"/>
<organism evidence="1 2">
    <name type="scientific">Obba rivulosa</name>
    <dbReference type="NCBI Taxonomy" id="1052685"/>
    <lineage>
        <taxon>Eukaryota</taxon>
        <taxon>Fungi</taxon>
        <taxon>Dikarya</taxon>
        <taxon>Basidiomycota</taxon>
        <taxon>Agaricomycotina</taxon>
        <taxon>Agaricomycetes</taxon>
        <taxon>Polyporales</taxon>
        <taxon>Gelatoporiaceae</taxon>
        <taxon>Obba</taxon>
    </lineage>
</organism>
<keyword evidence="2" id="KW-1185">Reference proteome</keyword>
<dbReference type="Proteomes" id="UP000250043">
    <property type="component" value="Unassembled WGS sequence"/>
</dbReference>
<name>A0A8E2DIJ3_9APHY</name>
<protein>
    <submittedName>
        <fullName evidence="1">Uncharacterized protein</fullName>
    </submittedName>
</protein>
<gene>
    <name evidence="1" type="ORF">OBBRIDRAFT_742653</name>
</gene>
<feature type="non-terminal residue" evidence="1">
    <location>
        <position position="1"/>
    </location>
</feature>
<evidence type="ECO:0000313" key="2">
    <source>
        <dbReference type="Proteomes" id="UP000250043"/>
    </source>
</evidence>
<dbReference type="AlphaFoldDB" id="A0A8E2DIJ3"/>
<dbReference type="OrthoDB" id="3246760at2759"/>
<dbReference type="EMBL" id="KV722803">
    <property type="protein sequence ID" value="OCH83818.1"/>
    <property type="molecule type" value="Genomic_DNA"/>
</dbReference>
<sequence length="57" mass="6675">VRIPPYIFDKLVKILHSYYIFHNQFNYAQLLVNIQLAIFLYCAGHYRNAASVTDIAN</sequence>
<evidence type="ECO:0000313" key="1">
    <source>
        <dbReference type="EMBL" id="OCH83818.1"/>
    </source>
</evidence>